<accession>A0A5C4XEE9</accession>
<comment type="caution">
    <text evidence="1">The sequence shown here is derived from an EMBL/GenBank/DDBJ whole genome shotgun (WGS) entry which is preliminary data.</text>
</comment>
<gene>
    <name evidence="1" type="ORF">FHP24_21745</name>
</gene>
<dbReference type="Proteomes" id="UP000311605">
    <property type="component" value="Unassembled WGS sequence"/>
</dbReference>
<dbReference type="AlphaFoldDB" id="A0A5C4XEE9"/>
<organism evidence="1 2">
    <name type="scientific">Aliirhizobium smilacinae</name>
    <dbReference type="NCBI Taxonomy" id="1395944"/>
    <lineage>
        <taxon>Bacteria</taxon>
        <taxon>Pseudomonadati</taxon>
        <taxon>Pseudomonadota</taxon>
        <taxon>Alphaproteobacteria</taxon>
        <taxon>Hyphomicrobiales</taxon>
        <taxon>Rhizobiaceae</taxon>
        <taxon>Aliirhizobium</taxon>
    </lineage>
</organism>
<proteinExistence type="predicted"/>
<evidence type="ECO:0000313" key="2">
    <source>
        <dbReference type="Proteomes" id="UP000311605"/>
    </source>
</evidence>
<sequence>MQKQVIEHGGLPVGIAIPDSGKLRFIAVKFHVIDLDDRRFSTVGELRAAISDHIRSQRPIAA</sequence>
<evidence type="ECO:0000313" key="1">
    <source>
        <dbReference type="EMBL" id="TNM61875.1"/>
    </source>
</evidence>
<dbReference type="RefSeq" id="WP_139678322.1">
    <property type="nucleotide sequence ID" value="NZ_VDMN01000005.1"/>
</dbReference>
<name>A0A5C4XEE9_9HYPH</name>
<reference evidence="1 2" key="1">
    <citation type="submission" date="2019-06" db="EMBL/GenBank/DDBJ databases">
        <title>The draft genome of Rhizobium smilacinae PTYR-5.</title>
        <authorList>
            <person name="Liu L."/>
            <person name="Li L."/>
            <person name="Zhang X."/>
        </authorList>
    </citation>
    <scope>NUCLEOTIDE SEQUENCE [LARGE SCALE GENOMIC DNA]</scope>
    <source>
        <strain evidence="1 2">PTYR-5</strain>
    </source>
</reference>
<dbReference type="EMBL" id="VDMN01000005">
    <property type="protein sequence ID" value="TNM61875.1"/>
    <property type="molecule type" value="Genomic_DNA"/>
</dbReference>
<protein>
    <submittedName>
        <fullName evidence="1">Uncharacterized protein</fullName>
    </submittedName>
</protein>
<keyword evidence="2" id="KW-1185">Reference proteome</keyword>
<dbReference type="OrthoDB" id="7916629at2"/>